<dbReference type="Proteomes" id="UP000054630">
    <property type="component" value="Unassembled WGS sequence"/>
</dbReference>
<proteinExistence type="predicted"/>
<reference evidence="1 2" key="1">
    <citation type="submission" date="2015-01" db="EMBL/GenBank/DDBJ databases">
        <title>Evolution of Trichinella species and genotypes.</title>
        <authorList>
            <person name="Korhonen P.K."/>
            <person name="Edoardo P."/>
            <person name="Giuseppe L.R."/>
            <person name="Gasser R.B."/>
        </authorList>
    </citation>
    <scope>NUCLEOTIDE SEQUENCE [LARGE SCALE GENOMIC DNA]</scope>
    <source>
        <strain evidence="1">ISS37</strain>
    </source>
</reference>
<organism evidence="1 2">
    <name type="scientific">Trichinella nelsoni</name>
    <dbReference type="NCBI Taxonomy" id="6336"/>
    <lineage>
        <taxon>Eukaryota</taxon>
        <taxon>Metazoa</taxon>
        <taxon>Ecdysozoa</taxon>
        <taxon>Nematoda</taxon>
        <taxon>Enoplea</taxon>
        <taxon>Dorylaimia</taxon>
        <taxon>Trichinellida</taxon>
        <taxon>Trichinellidae</taxon>
        <taxon>Trichinella</taxon>
    </lineage>
</organism>
<name>A0A0V0SIN3_9BILA</name>
<accession>A0A0V0SIN3</accession>
<sequence length="61" mass="6343">MNGGDKRASTGKTSSLLLAEERCQLSSKDRLATAAKPCSTVEACSLVSSQRQAVEASQSVV</sequence>
<evidence type="ECO:0000313" key="1">
    <source>
        <dbReference type="EMBL" id="KRX26545.1"/>
    </source>
</evidence>
<gene>
    <name evidence="1" type="ORF">T07_15307</name>
</gene>
<evidence type="ECO:0000313" key="2">
    <source>
        <dbReference type="Proteomes" id="UP000054630"/>
    </source>
</evidence>
<dbReference type="EMBL" id="JYDL01000007">
    <property type="protein sequence ID" value="KRX26545.1"/>
    <property type="molecule type" value="Genomic_DNA"/>
</dbReference>
<dbReference type="AlphaFoldDB" id="A0A0V0SIN3"/>
<comment type="caution">
    <text evidence="1">The sequence shown here is derived from an EMBL/GenBank/DDBJ whole genome shotgun (WGS) entry which is preliminary data.</text>
</comment>
<protein>
    <submittedName>
        <fullName evidence="1">Uncharacterized protein</fullName>
    </submittedName>
</protein>
<keyword evidence="2" id="KW-1185">Reference proteome</keyword>